<evidence type="ECO:0000313" key="12">
    <source>
        <dbReference type="EMBL" id="GLB37372.1"/>
    </source>
</evidence>
<evidence type="ECO:0000256" key="9">
    <source>
        <dbReference type="PROSITE-ProRule" id="PRU00042"/>
    </source>
</evidence>
<gene>
    <name evidence="12" type="ORF">LshimejAT787_0404230</name>
</gene>
<evidence type="ECO:0000256" key="2">
    <source>
        <dbReference type="ARBA" id="ARBA00022723"/>
    </source>
</evidence>
<evidence type="ECO:0000256" key="6">
    <source>
        <dbReference type="ARBA" id="ARBA00023015"/>
    </source>
</evidence>
<dbReference type="SMART" id="SM00355">
    <property type="entry name" value="ZnF_C2H2"/>
    <property type="match status" value="10"/>
</dbReference>
<evidence type="ECO:0000256" key="10">
    <source>
        <dbReference type="SAM" id="MobiDB-lite"/>
    </source>
</evidence>
<dbReference type="GO" id="GO:0000981">
    <property type="term" value="F:DNA-binding transcription factor activity, RNA polymerase II-specific"/>
    <property type="evidence" value="ECO:0007669"/>
    <property type="project" value="UniProtKB-ARBA"/>
</dbReference>
<accession>A0A9P3PJJ0</accession>
<evidence type="ECO:0000256" key="5">
    <source>
        <dbReference type="ARBA" id="ARBA00022833"/>
    </source>
</evidence>
<organism evidence="12 13">
    <name type="scientific">Lyophyllum shimeji</name>
    <name type="common">Hon-shimeji</name>
    <name type="synonym">Tricholoma shimeji</name>
    <dbReference type="NCBI Taxonomy" id="47721"/>
    <lineage>
        <taxon>Eukaryota</taxon>
        <taxon>Fungi</taxon>
        <taxon>Dikarya</taxon>
        <taxon>Basidiomycota</taxon>
        <taxon>Agaricomycotina</taxon>
        <taxon>Agaricomycetes</taxon>
        <taxon>Agaricomycetidae</taxon>
        <taxon>Agaricales</taxon>
        <taxon>Tricholomatineae</taxon>
        <taxon>Lyophyllaceae</taxon>
        <taxon>Lyophyllum</taxon>
    </lineage>
</organism>
<dbReference type="InterPro" id="IPR013087">
    <property type="entry name" value="Znf_C2H2_type"/>
</dbReference>
<feature type="region of interest" description="Disordered" evidence="10">
    <location>
        <begin position="374"/>
        <end position="408"/>
    </location>
</feature>
<dbReference type="PROSITE" id="PS50157">
    <property type="entry name" value="ZINC_FINGER_C2H2_2"/>
    <property type="match status" value="7"/>
</dbReference>
<protein>
    <submittedName>
        <fullName evidence="12">Zinc finger, C2H2 type</fullName>
    </submittedName>
</protein>
<dbReference type="AlphaFoldDB" id="A0A9P3PJJ0"/>
<dbReference type="PROSITE" id="PS00028">
    <property type="entry name" value="ZINC_FINGER_C2H2_1"/>
    <property type="match status" value="7"/>
</dbReference>
<dbReference type="Gene3D" id="3.30.160.60">
    <property type="entry name" value="Classic Zinc Finger"/>
    <property type="match status" value="6"/>
</dbReference>
<keyword evidence="4 9" id="KW-0863">Zinc-finger</keyword>
<dbReference type="SUPFAM" id="SSF57667">
    <property type="entry name" value="beta-beta-alpha zinc fingers"/>
    <property type="match status" value="4"/>
</dbReference>
<evidence type="ECO:0000313" key="13">
    <source>
        <dbReference type="Proteomes" id="UP001063166"/>
    </source>
</evidence>
<dbReference type="PANTHER" id="PTHR46179">
    <property type="entry name" value="ZINC FINGER PROTEIN"/>
    <property type="match status" value="1"/>
</dbReference>
<evidence type="ECO:0000256" key="1">
    <source>
        <dbReference type="ARBA" id="ARBA00004123"/>
    </source>
</evidence>
<evidence type="ECO:0000256" key="8">
    <source>
        <dbReference type="ARBA" id="ARBA00023242"/>
    </source>
</evidence>
<evidence type="ECO:0000259" key="11">
    <source>
        <dbReference type="PROSITE" id="PS50157"/>
    </source>
</evidence>
<keyword evidence="8" id="KW-0539">Nucleus</keyword>
<feature type="domain" description="C2H2-type" evidence="11">
    <location>
        <begin position="129"/>
        <end position="158"/>
    </location>
</feature>
<dbReference type="GO" id="GO:0000978">
    <property type="term" value="F:RNA polymerase II cis-regulatory region sequence-specific DNA binding"/>
    <property type="evidence" value="ECO:0007669"/>
    <property type="project" value="UniProtKB-ARBA"/>
</dbReference>
<dbReference type="GO" id="GO:0005634">
    <property type="term" value="C:nucleus"/>
    <property type="evidence" value="ECO:0007669"/>
    <property type="project" value="UniProtKB-SubCell"/>
</dbReference>
<keyword evidence="3" id="KW-0677">Repeat</keyword>
<keyword evidence="2" id="KW-0479">Metal-binding</keyword>
<comment type="caution">
    <text evidence="12">The sequence shown here is derived from an EMBL/GenBank/DDBJ whole genome shotgun (WGS) entry which is preliminary data.</text>
</comment>
<comment type="subcellular location">
    <subcellularLocation>
        <location evidence="1">Nucleus</location>
    </subcellularLocation>
</comment>
<evidence type="ECO:0000256" key="4">
    <source>
        <dbReference type="ARBA" id="ARBA00022771"/>
    </source>
</evidence>
<feature type="domain" description="C2H2-type" evidence="11">
    <location>
        <begin position="99"/>
        <end position="126"/>
    </location>
</feature>
<feature type="domain" description="C2H2-type" evidence="11">
    <location>
        <begin position="159"/>
        <end position="189"/>
    </location>
</feature>
<keyword evidence="7" id="KW-0804">Transcription</keyword>
<feature type="region of interest" description="Disordered" evidence="10">
    <location>
        <begin position="268"/>
        <end position="314"/>
    </location>
</feature>
<feature type="domain" description="C2H2-type" evidence="11">
    <location>
        <begin position="350"/>
        <end position="380"/>
    </location>
</feature>
<keyword evidence="6" id="KW-0805">Transcription regulation</keyword>
<dbReference type="OrthoDB" id="427030at2759"/>
<dbReference type="FunFam" id="3.30.160.60:FF:002343">
    <property type="entry name" value="Zinc finger protein 33A"/>
    <property type="match status" value="1"/>
</dbReference>
<dbReference type="Pfam" id="PF00096">
    <property type="entry name" value="zf-C2H2"/>
    <property type="match status" value="4"/>
</dbReference>
<keyword evidence="13" id="KW-1185">Reference proteome</keyword>
<dbReference type="EMBL" id="BRPK01000004">
    <property type="protein sequence ID" value="GLB37372.1"/>
    <property type="molecule type" value="Genomic_DNA"/>
</dbReference>
<reference evidence="12" key="1">
    <citation type="submission" date="2022-07" db="EMBL/GenBank/DDBJ databases">
        <title>The genome of Lyophyllum shimeji provides insight into the initial evolution of ectomycorrhizal fungal genome.</title>
        <authorList>
            <person name="Kobayashi Y."/>
            <person name="Shibata T."/>
            <person name="Hirakawa H."/>
            <person name="Shigenobu S."/>
            <person name="Nishiyama T."/>
            <person name="Yamada A."/>
            <person name="Hasebe M."/>
            <person name="Kawaguchi M."/>
        </authorList>
    </citation>
    <scope>NUCLEOTIDE SEQUENCE</scope>
    <source>
        <strain evidence="12">AT787</strain>
    </source>
</reference>
<dbReference type="InterPro" id="IPR036236">
    <property type="entry name" value="Znf_C2H2_sf"/>
</dbReference>
<dbReference type="GO" id="GO:0008270">
    <property type="term" value="F:zinc ion binding"/>
    <property type="evidence" value="ECO:0007669"/>
    <property type="project" value="UniProtKB-KW"/>
</dbReference>
<dbReference type="FunFam" id="3.30.160.60:FF:000072">
    <property type="entry name" value="zinc finger protein 143 isoform X1"/>
    <property type="match status" value="1"/>
</dbReference>
<sequence>MTEANTVLETESILGKRSRNESLVLRLASSPEPRNTSGSEFEDHAAVKTWSSPPILVNGALISSTKKRYRCTHAACDKAYSKPSRLAEHERSHTGQRPFVCETCNKSYLRETHLQAHVRSHLPESSRPLLCPKENCGKRFWTSQHLRAHTDWHNGAKPFQCSEAGCGEAFTKHSQLRAHVCSVHAPPGTKPYRCEHEGCTRSFSTNQHLRTHSKVHDEKRYTCVHATCLPNSDNVPSYYPTWTALQHHIRTAHPPVCTHPSCNGRTFSSQKGLRAHQKLHEQRELEESMGDALGSDAEDPDTTQPPRKRRRGGEIGRDWKCDVVGCDKDFKSKKALVTHTNITHLGRRDHVCPHEGCGKTYGYKHLLRRHLAKAHSTTSADDDETSEGDETDETGYISGSKPTRKAKNATSLDIDTITGHSYAKRARENLANATALFCPYPHLDCITVVLASDDRSPGSLSQSSTARTCEYAFSRAYDLRRHLKAVHALDTTKESVDRWVKERKTELRPAAGPAVRTPTA</sequence>
<feature type="domain" description="C2H2-type" evidence="11">
    <location>
        <begin position="69"/>
        <end position="98"/>
    </location>
</feature>
<dbReference type="InterPro" id="IPR051061">
    <property type="entry name" value="Zinc_finger_trans_reg"/>
</dbReference>
<keyword evidence="5" id="KW-0862">Zinc</keyword>
<dbReference type="PANTHER" id="PTHR46179:SF13">
    <property type="entry name" value="C2H2-TYPE DOMAIN-CONTAINING PROTEIN"/>
    <property type="match status" value="1"/>
</dbReference>
<evidence type="ECO:0000256" key="3">
    <source>
        <dbReference type="ARBA" id="ARBA00022737"/>
    </source>
</evidence>
<feature type="domain" description="C2H2-type" evidence="11">
    <location>
        <begin position="319"/>
        <end position="349"/>
    </location>
</feature>
<proteinExistence type="predicted"/>
<feature type="domain" description="C2H2-type" evidence="11">
    <location>
        <begin position="192"/>
        <end position="221"/>
    </location>
</feature>
<dbReference type="Proteomes" id="UP001063166">
    <property type="component" value="Unassembled WGS sequence"/>
</dbReference>
<evidence type="ECO:0000256" key="7">
    <source>
        <dbReference type="ARBA" id="ARBA00023163"/>
    </source>
</evidence>
<name>A0A9P3PJJ0_LYOSH</name>
<feature type="compositionally biased region" description="Acidic residues" evidence="10">
    <location>
        <begin position="380"/>
        <end position="393"/>
    </location>
</feature>